<dbReference type="GO" id="GO:0005737">
    <property type="term" value="C:cytoplasm"/>
    <property type="evidence" value="ECO:0007669"/>
    <property type="project" value="TreeGrafter"/>
</dbReference>
<evidence type="ECO:0000313" key="3">
    <source>
        <dbReference type="Proteomes" id="UP000683000"/>
    </source>
</evidence>
<dbReference type="Proteomes" id="UP000683000">
    <property type="component" value="Unassembled WGS sequence"/>
</dbReference>
<gene>
    <name evidence="2" type="ORF">JVT61DRAFT_12659</name>
</gene>
<accession>A0A8I2YUR4</accession>
<sequence length="420" mass="46614">MDETDTALVEKIFSKFHSLSHTPSDGTYTILAAFVLSCSDPDLRTQIIALATGCKCLPKDRLPEQGDALHDSHAEVLARRSALRWFLEEIGRYVVRGGHSPWLTRDSDGMFRLKHGVGVTMYISTPPCGDASTRFLASYQDEEMAKIKDTAVFEPLPKGVASRGRDNYALLGVLRTKPGRADSPSTLCMSCSDKIARWNVVGIQGALGSAFLHPIYISRIILGEIPQHLQLDVRADCERAFWGRLSDISALPLTFHVHQPQVIFTPIPFKCSKFSVAPFGTARRSFNESLCWVADASFPHEILINGLKRGVPPKHRFKTMFRPQLSKASMFRLYWDTMHLLRSDGPSLEYAPYPTKTCTYFEVKQSVSHYQAAKARLIGKGCAFAGWVTSGMYWESFTAMPSDIAQGKPVGAEEVEATGA</sequence>
<dbReference type="GO" id="GO:0008251">
    <property type="term" value="F:tRNA-specific adenosine deaminase activity"/>
    <property type="evidence" value="ECO:0007669"/>
    <property type="project" value="TreeGrafter"/>
</dbReference>
<organism evidence="2 3">
    <name type="scientific">Boletus reticuloceps</name>
    <dbReference type="NCBI Taxonomy" id="495285"/>
    <lineage>
        <taxon>Eukaryota</taxon>
        <taxon>Fungi</taxon>
        <taxon>Dikarya</taxon>
        <taxon>Basidiomycota</taxon>
        <taxon>Agaricomycotina</taxon>
        <taxon>Agaricomycetes</taxon>
        <taxon>Agaricomycetidae</taxon>
        <taxon>Boletales</taxon>
        <taxon>Boletineae</taxon>
        <taxon>Boletaceae</taxon>
        <taxon>Boletoideae</taxon>
        <taxon>Boletus</taxon>
    </lineage>
</organism>
<reference evidence="2" key="1">
    <citation type="submission" date="2021-03" db="EMBL/GenBank/DDBJ databases">
        <title>Evolutionary innovations through gain and loss of genes in the ectomycorrhizal Boletales.</title>
        <authorList>
            <person name="Wu G."/>
            <person name="Miyauchi S."/>
            <person name="Morin E."/>
            <person name="Yang Z.-L."/>
            <person name="Xu J."/>
            <person name="Martin F.M."/>
        </authorList>
    </citation>
    <scope>NUCLEOTIDE SEQUENCE</scope>
    <source>
        <strain evidence="2">BR01</strain>
    </source>
</reference>
<keyword evidence="3" id="KW-1185">Reference proteome</keyword>
<dbReference type="GO" id="GO:0003726">
    <property type="term" value="F:double-stranded RNA adenosine deaminase activity"/>
    <property type="evidence" value="ECO:0007669"/>
    <property type="project" value="TreeGrafter"/>
</dbReference>
<dbReference type="GO" id="GO:0006396">
    <property type="term" value="P:RNA processing"/>
    <property type="evidence" value="ECO:0007669"/>
    <property type="project" value="InterPro"/>
</dbReference>
<protein>
    <submittedName>
        <fullName evidence="2">Adenosine deaminase/editase</fullName>
    </submittedName>
</protein>
<evidence type="ECO:0000313" key="2">
    <source>
        <dbReference type="EMBL" id="KAG6378404.1"/>
    </source>
</evidence>
<dbReference type="PANTHER" id="PTHR10910:SF62">
    <property type="entry name" value="AT07585P-RELATED"/>
    <property type="match status" value="1"/>
</dbReference>
<dbReference type="SMART" id="SM00552">
    <property type="entry name" value="ADEAMc"/>
    <property type="match status" value="1"/>
</dbReference>
<dbReference type="GO" id="GO:0006382">
    <property type="term" value="P:adenosine to inosine editing"/>
    <property type="evidence" value="ECO:0007669"/>
    <property type="project" value="TreeGrafter"/>
</dbReference>
<dbReference type="PROSITE" id="PS50141">
    <property type="entry name" value="A_DEAMIN_EDITASE"/>
    <property type="match status" value="1"/>
</dbReference>
<name>A0A8I2YUR4_9AGAM</name>
<proteinExistence type="predicted"/>
<dbReference type="InterPro" id="IPR002466">
    <property type="entry name" value="A_deamin"/>
</dbReference>
<comment type="caution">
    <text evidence="2">The sequence shown here is derived from an EMBL/GenBank/DDBJ whole genome shotgun (WGS) entry which is preliminary data.</text>
</comment>
<dbReference type="EMBL" id="JAGFBS010000006">
    <property type="protein sequence ID" value="KAG6378404.1"/>
    <property type="molecule type" value="Genomic_DNA"/>
</dbReference>
<dbReference type="AlphaFoldDB" id="A0A8I2YUR4"/>
<dbReference type="GO" id="GO:0003725">
    <property type="term" value="F:double-stranded RNA binding"/>
    <property type="evidence" value="ECO:0007669"/>
    <property type="project" value="TreeGrafter"/>
</dbReference>
<evidence type="ECO:0000259" key="1">
    <source>
        <dbReference type="PROSITE" id="PS50141"/>
    </source>
</evidence>
<dbReference type="GO" id="GO:0005730">
    <property type="term" value="C:nucleolus"/>
    <property type="evidence" value="ECO:0007669"/>
    <property type="project" value="TreeGrafter"/>
</dbReference>
<dbReference type="Pfam" id="PF02137">
    <property type="entry name" value="A_deamin"/>
    <property type="match status" value="1"/>
</dbReference>
<dbReference type="OrthoDB" id="10268011at2759"/>
<feature type="domain" description="A to I editase" evidence="1">
    <location>
        <begin position="49"/>
        <end position="377"/>
    </location>
</feature>
<dbReference type="PANTHER" id="PTHR10910">
    <property type="entry name" value="EUKARYOTE SPECIFIC DSRNA BINDING PROTEIN"/>
    <property type="match status" value="1"/>
</dbReference>